<dbReference type="AlphaFoldDB" id="A0A2Y9TX33"/>
<dbReference type="Gene3D" id="3.40.50.12780">
    <property type="entry name" value="N-terminal domain of ligase-like"/>
    <property type="match status" value="1"/>
</dbReference>
<keyword evidence="5" id="KW-1185">Reference proteome</keyword>
<dbReference type="GO" id="GO:0016878">
    <property type="term" value="F:acid-thiol ligase activity"/>
    <property type="evidence" value="ECO:0007669"/>
    <property type="project" value="UniProtKB-ARBA"/>
</dbReference>
<dbReference type="PANTHER" id="PTHR43767:SF1">
    <property type="entry name" value="NONRIBOSOMAL PEPTIDE SYNTHASE PES1 (EUROFUNG)-RELATED"/>
    <property type="match status" value="1"/>
</dbReference>
<dbReference type="PANTHER" id="PTHR43767">
    <property type="entry name" value="LONG-CHAIN-FATTY-ACID--COA LIGASE"/>
    <property type="match status" value="1"/>
</dbReference>
<dbReference type="InterPro" id="IPR025110">
    <property type="entry name" value="AMP-bd_C"/>
</dbReference>
<dbReference type="Gene3D" id="3.30.300.30">
    <property type="match status" value="1"/>
</dbReference>
<sequence length="512" mass="56349">MNKFQLLRNTGLLSFRGVSALVASIRANGISLMALLGYSARRYPERKAVQDENQSLNYQQLYQQSRAVAGSLMTQHQIASGQQVAIICRNHTSLLKALFASSASGADICLINSEISPQQLASFIHQHQFHLIIHDPELHLLIQQAGYDGQCLPVVHDTEPSIESYSQMPVRPVAKITYGPGNIVVLTGGTGGEFKQAARKPSLFAFINPLMALLDKLKLDQYRSLYIATPIYHGFGLATLCIATLLGSAIYLTRRFEAQDAAELIKQQQIEVVTLVPLMLSRMLHGYPTRLKSLHCIISGGAPLPPTLVSETQTLLGKRLFNLYGTSEAGICTIATPNDLAYAADTIGLPIDGLTICLCDTATSQLITRDNTVGLLQVQCRWAAQQTDDLVATGDLAFRDANGYYFLNGRRDDMIVSGGENIYPIELEKALAEHPAVRECVAIGVEDKEFGQRLKAFVVTEPHEDIDAPRLMQWLKPRVARYQMPVSIELIEEIPLTAVGKPDTKKLTHLSR</sequence>
<evidence type="ECO:0000313" key="5">
    <source>
        <dbReference type="Proteomes" id="UP000244908"/>
    </source>
</evidence>
<name>A0A2Y9TX33_9GAMM</name>
<feature type="transmembrane region" description="Helical" evidence="1">
    <location>
        <begin position="225"/>
        <end position="252"/>
    </location>
</feature>
<accession>A0A2Y9TX33</accession>
<protein>
    <recommendedName>
        <fullName evidence="6">2-succinylbenzoate--CoA ligase</fullName>
    </recommendedName>
</protein>
<organism evidence="4 5">
    <name type="scientific">Limnobaculum parvum</name>
    <dbReference type="NCBI Taxonomy" id="2172103"/>
    <lineage>
        <taxon>Bacteria</taxon>
        <taxon>Pseudomonadati</taxon>
        <taxon>Pseudomonadota</taxon>
        <taxon>Gammaproteobacteria</taxon>
        <taxon>Enterobacterales</taxon>
        <taxon>Budviciaceae</taxon>
        <taxon>Limnobaculum</taxon>
    </lineage>
</organism>
<dbReference type="EMBL" id="CP029185">
    <property type="protein sequence ID" value="AWH88273.1"/>
    <property type="molecule type" value="Genomic_DNA"/>
</dbReference>
<dbReference type="InterPro" id="IPR000873">
    <property type="entry name" value="AMP-dep_synth/lig_dom"/>
</dbReference>
<keyword evidence="1" id="KW-0812">Transmembrane</keyword>
<proteinExistence type="predicted"/>
<dbReference type="Pfam" id="PF13193">
    <property type="entry name" value="AMP-binding_C"/>
    <property type="match status" value="1"/>
</dbReference>
<dbReference type="OrthoDB" id="9803968at2"/>
<evidence type="ECO:0000313" key="4">
    <source>
        <dbReference type="EMBL" id="AWH88273.1"/>
    </source>
</evidence>
<dbReference type="InterPro" id="IPR050237">
    <property type="entry name" value="ATP-dep_AMP-bd_enzyme"/>
</dbReference>
<dbReference type="Proteomes" id="UP000244908">
    <property type="component" value="Chromosome"/>
</dbReference>
<dbReference type="RefSeq" id="WP_108900347.1">
    <property type="nucleotide sequence ID" value="NZ_CP029185.2"/>
</dbReference>
<dbReference type="Pfam" id="PF00501">
    <property type="entry name" value="AMP-binding"/>
    <property type="match status" value="1"/>
</dbReference>
<feature type="transmembrane region" description="Helical" evidence="1">
    <location>
        <begin position="20"/>
        <end position="38"/>
    </location>
</feature>
<evidence type="ECO:0000259" key="2">
    <source>
        <dbReference type="Pfam" id="PF00501"/>
    </source>
</evidence>
<dbReference type="SUPFAM" id="SSF56801">
    <property type="entry name" value="Acetyl-CoA synthetase-like"/>
    <property type="match status" value="1"/>
</dbReference>
<evidence type="ECO:0000259" key="3">
    <source>
        <dbReference type="Pfam" id="PF13193"/>
    </source>
</evidence>
<dbReference type="CDD" id="cd04433">
    <property type="entry name" value="AFD_class_I"/>
    <property type="match status" value="1"/>
</dbReference>
<evidence type="ECO:0008006" key="6">
    <source>
        <dbReference type="Google" id="ProtNLM"/>
    </source>
</evidence>
<dbReference type="KEGG" id="lpv:HYN51_06690"/>
<keyword evidence="1" id="KW-0472">Membrane</keyword>
<dbReference type="InterPro" id="IPR042099">
    <property type="entry name" value="ANL_N_sf"/>
</dbReference>
<gene>
    <name evidence="4" type="ORF">HYN51_06690</name>
</gene>
<reference evidence="4 5" key="1">
    <citation type="journal article" date="2019" name="Int. J. Syst. Evol. Microbiol.">
        <title>Limnobaculum parvum gen. nov., sp. nov., isolated from a freshwater lake.</title>
        <authorList>
            <person name="Baek C."/>
            <person name="Shin S.K."/>
            <person name="Yi H."/>
        </authorList>
    </citation>
    <scope>NUCLEOTIDE SEQUENCE [LARGE SCALE GENOMIC DNA]</scope>
    <source>
        <strain evidence="4 5">HYN0051</strain>
    </source>
</reference>
<feature type="domain" description="AMP-binding enzyme C-terminal" evidence="3">
    <location>
        <begin position="426"/>
        <end position="501"/>
    </location>
</feature>
<evidence type="ECO:0000256" key="1">
    <source>
        <dbReference type="SAM" id="Phobius"/>
    </source>
</evidence>
<keyword evidence="1" id="KW-1133">Transmembrane helix</keyword>
<feature type="domain" description="AMP-dependent synthetase/ligase" evidence="2">
    <location>
        <begin position="39"/>
        <end position="376"/>
    </location>
</feature>
<dbReference type="InterPro" id="IPR045851">
    <property type="entry name" value="AMP-bd_C_sf"/>
</dbReference>